<dbReference type="SUPFAM" id="SSF55315">
    <property type="entry name" value="L30e-like"/>
    <property type="match status" value="1"/>
</dbReference>
<keyword evidence="6" id="KW-1185">Reference proteome</keyword>
<dbReference type="Gene3D" id="3.40.1280.10">
    <property type="match status" value="1"/>
</dbReference>
<accession>A0A2U2AGK2</accession>
<dbReference type="InterPro" id="IPR029026">
    <property type="entry name" value="tRNA_m1G_MTases_N"/>
</dbReference>
<keyword evidence="3 5" id="KW-0808">Transferase</keyword>
<dbReference type="GO" id="GO:0032259">
    <property type="term" value="P:methylation"/>
    <property type="evidence" value="ECO:0007669"/>
    <property type="project" value="UniProtKB-KW"/>
</dbReference>
<evidence type="ECO:0000313" key="6">
    <source>
        <dbReference type="Proteomes" id="UP000245020"/>
    </source>
</evidence>
<dbReference type="GO" id="GO:0003723">
    <property type="term" value="F:RNA binding"/>
    <property type="evidence" value="ECO:0007669"/>
    <property type="project" value="InterPro"/>
</dbReference>
<dbReference type="Proteomes" id="UP000245020">
    <property type="component" value="Unassembled WGS sequence"/>
</dbReference>
<dbReference type="SUPFAM" id="SSF75217">
    <property type="entry name" value="alpha/beta knot"/>
    <property type="match status" value="1"/>
</dbReference>
<proteinExistence type="inferred from homology"/>
<dbReference type="OrthoDB" id="9785673at2"/>
<dbReference type="GO" id="GO:0006396">
    <property type="term" value="P:RNA processing"/>
    <property type="evidence" value="ECO:0007669"/>
    <property type="project" value="InterPro"/>
</dbReference>
<gene>
    <name evidence="5" type="ORF">DC083_00950</name>
</gene>
<name>A0A2U2AGK2_9GAMM</name>
<keyword evidence="2 5" id="KW-0489">Methyltransferase</keyword>
<dbReference type="CDD" id="cd18103">
    <property type="entry name" value="SpoU-like_RlmB"/>
    <property type="match status" value="1"/>
</dbReference>
<sequence length="249" mass="27696">MAQEWIYGFHAVEAAIREDRVIRVMLDPSRKDKRMQEFYLLAEQFHIKVERVDSATLDQQMPDSRHQGVLALIEVRAPEGEEFLYKLLDEIDQAGEHPFLLILDEVQDPHNVGACLRSAEAFGVDAVIVPKDNACSLTPIVRKVSSGSSERVPFIEVTNLSRMLEKIKARGIWVSGLAGGGDTTIFTADFRGPLAIVMGSEGSGMRRLTEKNCDFIVKIPMEGEIESLNVSVATGVTLAEAYRQRHLGK</sequence>
<dbReference type="GO" id="GO:0005829">
    <property type="term" value="C:cytosol"/>
    <property type="evidence" value="ECO:0007669"/>
    <property type="project" value="TreeGrafter"/>
</dbReference>
<dbReference type="Gene3D" id="3.30.1330.30">
    <property type="match status" value="1"/>
</dbReference>
<protein>
    <submittedName>
        <fullName evidence="5">23S rRNA (Guanosine(2251)-2'-O)-methyltransferase RlmB</fullName>
    </submittedName>
</protein>
<evidence type="ECO:0000256" key="1">
    <source>
        <dbReference type="ARBA" id="ARBA00007228"/>
    </source>
</evidence>
<organism evidence="5 6">
    <name type="scientific">Ignatzschineria ureiclastica</name>
    <dbReference type="NCBI Taxonomy" id="472582"/>
    <lineage>
        <taxon>Bacteria</taxon>
        <taxon>Pseudomonadati</taxon>
        <taxon>Pseudomonadota</taxon>
        <taxon>Gammaproteobacteria</taxon>
        <taxon>Cardiobacteriales</taxon>
        <taxon>Ignatzschineriaceae</taxon>
        <taxon>Ignatzschineria</taxon>
    </lineage>
</organism>
<dbReference type="FunFam" id="3.40.1280.10:FF:000008">
    <property type="entry name" value="Group 3 RNA methyltransferase TrmH"/>
    <property type="match status" value="1"/>
</dbReference>
<dbReference type="PANTHER" id="PTHR46429">
    <property type="entry name" value="23S RRNA (GUANOSINE-2'-O-)-METHYLTRANSFERASE RLMB"/>
    <property type="match status" value="1"/>
</dbReference>
<dbReference type="NCBIfam" id="TIGR00186">
    <property type="entry name" value="rRNA_methyl_3"/>
    <property type="match status" value="1"/>
</dbReference>
<feature type="domain" description="RNA 2-O ribose methyltransferase substrate binding" evidence="4">
    <location>
        <begin position="5"/>
        <end position="79"/>
    </location>
</feature>
<dbReference type="PANTHER" id="PTHR46429:SF1">
    <property type="entry name" value="23S RRNA (GUANOSINE-2'-O-)-METHYLTRANSFERASE RLMB"/>
    <property type="match status" value="1"/>
</dbReference>
<dbReference type="InterPro" id="IPR004441">
    <property type="entry name" value="rRNA_MeTrfase_TrmH"/>
</dbReference>
<evidence type="ECO:0000256" key="3">
    <source>
        <dbReference type="ARBA" id="ARBA00022679"/>
    </source>
</evidence>
<dbReference type="InterPro" id="IPR001537">
    <property type="entry name" value="SpoU_MeTrfase"/>
</dbReference>
<dbReference type="Pfam" id="PF00588">
    <property type="entry name" value="SpoU_methylase"/>
    <property type="match status" value="1"/>
</dbReference>
<dbReference type="Pfam" id="PF08032">
    <property type="entry name" value="SpoU_sub_bind"/>
    <property type="match status" value="1"/>
</dbReference>
<comment type="similarity">
    <text evidence="1">Belongs to the class IV-like SAM-binding methyltransferase superfamily. RNA methyltransferase TrmH family.</text>
</comment>
<comment type="caution">
    <text evidence="5">The sequence shown here is derived from an EMBL/GenBank/DDBJ whole genome shotgun (WGS) entry which is preliminary data.</text>
</comment>
<dbReference type="AlphaFoldDB" id="A0A2U2AGK2"/>
<dbReference type="InterPro" id="IPR029064">
    <property type="entry name" value="Ribosomal_eL30-like_sf"/>
</dbReference>
<dbReference type="RefSeq" id="WP_109188419.1">
    <property type="nucleotide sequence ID" value="NZ_BMYA01000001.1"/>
</dbReference>
<dbReference type="InterPro" id="IPR013123">
    <property type="entry name" value="SpoU_subst-bd"/>
</dbReference>
<evidence type="ECO:0000259" key="4">
    <source>
        <dbReference type="SMART" id="SM00967"/>
    </source>
</evidence>
<dbReference type="EMBL" id="QEWQ01000001">
    <property type="protein sequence ID" value="PWD81794.1"/>
    <property type="molecule type" value="Genomic_DNA"/>
</dbReference>
<evidence type="ECO:0000313" key="5">
    <source>
        <dbReference type="EMBL" id="PWD81794.1"/>
    </source>
</evidence>
<dbReference type="GO" id="GO:0008173">
    <property type="term" value="F:RNA methyltransferase activity"/>
    <property type="evidence" value="ECO:0007669"/>
    <property type="project" value="InterPro"/>
</dbReference>
<evidence type="ECO:0000256" key="2">
    <source>
        <dbReference type="ARBA" id="ARBA00022603"/>
    </source>
</evidence>
<reference evidence="6" key="1">
    <citation type="submission" date="2018-05" db="EMBL/GenBank/DDBJ databases">
        <title>Ignatzschineria dubaiensis sp. nov., isolated from necrotic foot tissues of dromedaries (Camelus dromedarius) and associated maggots in Dubai, United Arab Emirates.</title>
        <authorList>
            <person name="Tsang C.C."/>
            <person name="Tang J.Y.M."/>
            <person name="Fong J.Y.H."/>
            <person name="Kinne J."/>
            <person name="Lee H.H."/>
            <person name="Joseph M."/>
            <person name="Jose S."/>
            <person name="Schuster R.K."/>
            <person name="Tang Y."/>
            <person name="Sivakumar S."/>
            <person name="Chen J.H.K."/>
            <person name="Teng J.L.L."/>
            <person name="Lau S.K.P."/>
            <person name="Wernery U."/>
            <person name="Woo P.C.Y."/>
        </authorList>
    </citation>
    <scope>NUCLEOTIDE SEQUENCE [LARGE SCALE GENOMIC DNA]</scope>
    <source>
        <strain evidence="6">KCTC 22644</strain>
    </source>
</reference>
<dbReference type="InterPro" id="IPR029028">
    <property type="entry name" value="Alpha/beta_knot_MTases"/>
</dbReference>
<dbReference type="SMART" id="SM00967">
    <property type="entry name" value="SpoU_sub_bind"/>
    <property type="match status" value="1"/>
</dbReference>